<keyword evidence="1" id="KW-0472">Membrane</keyword>
<evidence type="ECO:0000313" key="2">
    <source>
        <dbReference type="EMBL" id="RTR28967.1"/>
    </source>
</evidence>
<evidence type="ECO:0000256" key="1">
    <source>
        <dbReference type="SAM" id="Phobius"/>
    </source>
</evidence>
<dbReference type="Proteomes" id="UP000277766">
    <property type="component" value="Unassembled WGS sequence"/>
</dbReference>
<feature type="transmembrane region" description="Helical" evidence="1">
    <location>
        <begin position="176"/>
        <end position="193"/>
    </location>
</feature>
<protein>
    <submittedName>
        <fullName evidence="2">Uncharacterized protein</fullName>
    </submittedName>
</protein>
<reference evidence="2 3" key="1">
    <citation type="submission" date="2018-12" db="EMBL/GenBank/DDBJ databases">
        <title>Deinococcus radiophilus ATCC 27603 genome sequencing and assembly.</title>
        <authorList>
            <person name="Maclea K.S."/>
            <person name="Maynard C.R."/>
        </authorList>
    </citation>
    <scope>NUCLEOTIDE SEQUENCE [LARGE SCALE GENOMIC DNA]</scope>
    <source>
        <strain evidence="2 3">ATCC 27603</strain>
    </source>
</reference>
<gene>
    <name evidence="2" type="ORF">EJ104_03735</name>
</gene>
<dbReference type="AlphaFoldDB" id="A0A3S0IBN7"/>
<sequence>MCLLGSAGRLKGWAALGLLAAGLLWLLAWPELLSIGQSMSDGGAHPYAMADQVRLGLRPWLTFYEGDPHVGPYYTYPLLWGWALLNTLLLWPLRPQFAAARAMFTLHSLTAALLIVAGLTWLPYAASEINALFTAGPEPGRSLSGFGPYLVAEQCTGWSEGGGCQSEESIRILNPAFWGLIGLTLAPLLGLLVREPRPRPVPAPTTHAPQL</sequence>
<feature type="transmembrane region" description="Helical" evidence="1">
    <location>
        <begin position="12"/>
        <end position="29"/>
    </location>
</feature>
<name>A0A3S0IBN7_9DEIO</name>
<evidence type="ECO:0000313" key="3">
    <source>
        <dbReference type="Proteomes" id="UP000277766"/>
    </source>
</evidence>
<proteinExistence type="predicted"/>
<dbReference type="OrthoDB" id="9896499at2"/>
<dbReference type="EMBL" id="RXPE01000005">
    <property type="protein sequence ID" value="RTR28967.1"/>
    <property type="molecule type" value="Genomic_DNA"/>
</dbReference>
<keyword evidence="3" id="KW-1185">Reference proteome</keyword>
<feature type="transmembrane region" description="Helical" evidence="1">
    <location>
        <begin position="103"/>
        <end position="124"/>
    </location>
</feature>
<organism evidence="2 3">
    <name type="scientific">Deinococcus radiophilus</name>
    <dbReference type="NCBI Taxonomy" id="32062"/>
    <lineage>
        <taxon>Bacteria</taxon>
        <taxon>Thermotogati</taxon>
        <taxon>Deinococcota</taxon>
        <taxon>Deinococci</taxon>
        <taxon>Deinococcales</taxon>
        <taxon>Deinococcaceae</taxon>
        <taxon>Deinococcus</taxon>
    </lineage>
</organism>
<keyword evidence="1" id="KW-1133">Transmembrane helix</keyword>
<feature type="transmembrane region" description="Helical" evidence="1">
    <location>
        <begin position="73"/>
        <end position="91"/>
    </location>
</feature>
<accession>A0A3S0IBN7</accession>
<dbReference type="RefSeq" id="WP_126351422.1">
    <property type="nucleotide sequence ID" value="NZ_CP086380.1"/>
</dbReference>
<comment type="caution">
    <text evidence="2">The sequence shown here is derived from an EMBL/GenBank/DDBJ whole genome shotgun (WGS) entry which is preliminary data.</text>
</comment>
<keyword evidence="1" id="KW-0812">Transmembrane</keyword>